<sequence length="1484" mass="166814">MVSGLELLRSEGSKSSKTGLGLLASDKTKSGIEDIRQQLLAEEGEGPFVTKSINVPDDVKVRGIARGLKDESSASERIRDLYTSDSGTVFWTSNFAQQLGQQGMFPQPSGGWDELGRPLDELGKPYQQAAAAPEAKIPLISRLKDAAIAIGEEALATSELTMSLASGMLLYFPSKLYGLMALPFGREVADIAEMEIAKLGYQPFTEKGKAAAELVGKGFELFLSPAHNVGELVSRLSPEAGYLVEFGTELAEFTLTGGIVKGAKAKFKPSLKQARRLTKARENLENDTIKAKEKAVEDITDQKVKSAQQAILEIEKTQKDLGLKNAEEKFAKNLEPIMAEELARKAEEVARIKQLEPAKEGQPWTQSARESTADFTFESQKGNRYYKKGDQWYDASGNEVGNNFVVKAAEAGKVRVGEEIVEPKPVDKITDLDLQTTTREPVELSTHNSPFRQEAEDTNMFTKSFEKLGDKVDQDMETFVGKRTNDINRWLDGDESVDIAKTRDDLSQLAVDVADPGNRIVLEDMFDGDAGKVDNFIEFVSEAASWARRAEKAGGNSLLSGTPTGTKLYDIGGATAKGAKQLIDLYKSAKRKGDEARGMKKFRPGYAAKAVKQELKRDFVDRSGNIRVDMIDKIGRLGYEAIYKMYLAKGAPALAAKNLRQMQKEVFRGLSRKEKHIVDDLIFHSRILDIAKYKTSKQFKELNNYTPEEAVTFLEFFGPMEKLSPGRAHELYHVREDGSIGGRTGAYFDWMRKVLKDMLEAELITDKEFNDLSSHNYRRVKVLEIFDKKRPSISKKGISVYDSGIEALARGRDMTVFERSADVMALEVFSRAYGRILNNAANKQLLEIARSHPDNPFVRLKEAKGDKIPTGWNRIFVYEKGERKPLYISPEMSKEWLLKHPEISYKAGQILRYASGSVLLRTFATGINWGFALANLPRDVMHTWFAASHWENGKWKAAYSPHAPVYGAQITRDLLTTFSDALLRKGRYDEYINEGGGMEFMVHQGRLLQRGRHLEGPIDKIYDFLGYLGETTEIMTRLAIRERAMRKGLPSQEATFVARDYMDFGQGGGIAKAADNGIPYLNAGTQGARGMFRAFKERKIESIYKLAQFAALTTGLYIAAKHYAKKTTEDVKRSMDSRNNLIIPLPDSFRFVDDKGQERGIYFKIPLDPGQRFFKKFFEASTDKWLGEEIDVEGTVEGLKSLSPVEGISGIIPPLISSVLGYFTNKDFWLNEDIWKQSEPFSHPKSKKEYTSRTPEFYVDIGEATGISPERLKYSVEELVTSGTVYSYLLGEGYDKLFGDMPETKRQQSLAMVLSKLPVVRRFIGVTNPYSKYGEKFDKAQENAVYRTFVENNTFDILVESYLYGEGTIKKDVINEAKKYKDIDTYDRLIDRFEFEIGIKDLPNKSFWRRMKGLRTEAKAEVFVDRLNSSSPEEKKELWREYDKARLAGGVVSGEFLTEVENLLYNTITIDGKRQKIIKVPSGN</sequence>
<evidence type="ECO:0000313" key="2">
    <source>
        <dbReference type="EMBL" id="QJA80849.1"/>
    </source>
</evidence>
<accession>A0A6M3KFV5</accession>
<feature type="region of interest" description="Disordered" evidence="1">
    <location>
        <begin position="1"/>
        <end position="22"/>
    </location>
</feature>
<proteinExistence type="predicted"/>
<evidence type="ECO:0000256" key="1">
    <source>
        <dbReference type="SAM" id="MobiDB-lite"/>
    </source>
</evidence>
<gene>
    <name evidence="2" type="ORF">MM415A00630_0011</name>
</gene>
<protein>
    <submittedName>
        <fullName evidence="2">Uncharacterized protein</fullName>
    </submittedName>
</protein>
<name>A0A6M3KFV5_9ZZZZ</name>
<organism evidence="2">
    <name type="scientific">viral metagenome</name>
    <dbReference type="NCBI Taxonomy" id="1070528"/>
    <lineage>
        <taxon>unclassified sequences</taxon>
        <taxon>metagenomes</taxon>
        <taxon>organismal metagenomes</taxon>
    </lineage>
</organism>
<reference evidence="2" key="1">
    <citation type="submission" date="2020-03" db="EMBL/GenBank/DDBJ databases">
        <title>The deep terrestrial virosphere.</title>
        <authorList>
            <person name="Holmfeldt K."/>
            <person name="Nilsson E."/>
            <person name="Simone D."/>
            <person name="Lopez-Fernandez M."/>
            <person name="Wu X."/>
            <person name="de Brujin I."/>
            <person name="Lundin D."/>
            <person name="Andersson A."/>
            <person name="Bertilsson S."/>
            <person name="Dopson M."/>
        </authorList>
    </citation>
    <scope>NUCLEOTIDE SEQUENCE</scope>
    <source>
        <strain evidence="2">MM415A00630</strain>
    </source>
</reference>
<dbReference type="EMBL" id="MT142438">
    <property type="protein sequence ID" value="QJA80849.1"/>
    <property type="molecule type" value="Genomic_DNA"/>
</dbReference>